<dbReference type="SUPFAM" id="SSF55811">
    <property type="entry name" value="Nudix"/>
    <property type="match status" value="1"/>
</dbReference>
<evidence type="ECO:0000313" key="6">
    <source>
        <dbReference type="Proteomes" id="UP000500938"/>
    </source>
</evidence>
<dbReference type="InterPro" id="IPR020084">
    <property type="entry name" value="NUDIX_hydrolase_CS"/>
</dbReference>
<dbReference type="PANTHER" id="PTHR21340:SF0">
    <property type="entry name" value="BIS(5'-NUCLEOSYL)-TETRAPHOSPHATASE [ASYMMETRICAL]"/>
    <property type="match status" value="1"/>
</dbReference>
<evidence type="ECO:0000256" key="3">
    <source>
        <dbReference type="SAM" id="MobiDB-lite"/>
    </source>
</evidence>
<feature type="region of interest" description="Disordered" evidence="3">
    <location>
        <begin position="151"/>
        <end position="174"/>
    </location>
</feature>
<dbReference type="GO" id="GO:0006754">
    <property type="term" value="P:ATP biosynthetic process"/>
    <property type="evidence" value="ECO:0007669"/>
    <property type="project" value="TreeGrafter"/>
</dbReference>
<dbReference type="PROSITE" id="PS00893">
    <property type="entry name" value="NUDIX_BOX"/>
    <property type="match status" value="1"/>
</dbReference>
<comment type="similarity">
    <text evidence="2">Belongs to the Nudix hydrolase family.</text>
</comment>
<organism evidence="5 6">
    <name type="scientific">Gemmatimonas groenlandica</name>
    <dbReference type="NCBI Taxonomy" id="2732249"/>
    <lineage>
        <taxon>Bacteria</taxon>
        <taxon>Pseudomonadati</taxon>
        <taxon>Gemmatimonadota</taxon>
        <taxon>Gemmatimonadia</taxon>
        <taxon>Gemmatimonadales</taxon>
        <taxon>Gemmatimonadaceae</taxon>
        <taxon>Gemmatimonas</taxon>
    </lineage>
</organism>
<evidence type="ECO:0000256" key="2">
    <source>
        <dbReference type="RuleBase" id="RU003476"/>
    </source>
</evidence>
<dbReference type="CDD" id="cd03673">
    <property type="entry name" value="NUDIX_Ap6A_hydrolase"/>
    <property type="match status" value="1"/>
</dbReference>
<dbReference type="Proteomes" id="UP000500938">
    <property type="component" value="Chromosome"/>
</dbReference>
<dbReference type="InterPro" id="IPR051325">
    <property type="entry name" value="Nudix_hydrolase_domain"/>
</dbReference>
<dbReference type="KEGG" id="ggr:HKW67_11405"/>
<name>A0A6M4IN01_9BACT</name>
<keyword evidence="1 2" id="KW-0378">Hydrolase</keyword>
<evidence type="ECO:0000259" key="4">
    <source>
        <dbReference type="PROSITE" id="PS51462"/>
    </source>
</evidence>
<protein>
    <submittedName>
        <fullName evidence="5">NUDIX hydrolase</fullName>
    </submittedName>
</protein>
<dbReference type="InterPro" id="IPR000086">
    <property type="entry name" value="NUDIX_hydrolase_dom"/>
</dbReference>
<dbReference type="Pfam" id="PF00293">
    <property type="entry name" value="NUDIX"/>
    <property type="match status" value="1"/>
</dbReference>
<dbReference type="InterPro" id="IPR020476">
    <property type="entry name" value="Nudix_hydrolase"/>
</dbReference>
<dbReference type="GO" id="GO:0004081">
    <property type="term" value="F:bis(5'-nucleosyl)-tetraphosphatase (asymmetrical) activity"/>
    <property type="evidence" value="ECO:0007669"/>
    <property type="project" value="TreeGrafter"/>
</dbReference>
<dbReference type="RefSeq" id="WP_171225506.1">
    <property type="nucleotide sequence ID" value="NZ_CP053085.1"/>
</dbReference>
<evidence type="ECO:0000313" key="5">
    <source>
        <dbReference type="EMBL" id="QJR36073.1"/>
    </source>
</evidence>
<dbReference type="GO" id="GO:0006167">
    <property type="term" value="P:AMP biosynthetic process"/>
    <property type="evidence" value="ECO:0007669"/>
    <property type="project" value="TreeGrafter"/>
</dbReference>
<accession>A0A6M4IN01</accession>
<dbReference type="PANTHER" id="PTHR21340">
    <property type="entry name" value="DIADENOSINE 5,5-P1,P4-TETRAPHOSPHATE PYROPHOSPHOHYDROLASE MUTT"/>
    <property type="match status" value="1"/>
</dbReference>
<proteinExistence type="inferred from homology"/>
<feature type="domain" description="Nudix hydrolase" evidence="4">
    <location>
        <begin position="15"/>
        <end position="146"/>
    </location>
</feature>
<evidence type="ECO:0000256" key="1">
    <source>
        <dbReference type="ARBA" id="ARBA00022801"/>
    </source>
</evidence>
<dbReference type="Gene3D" id="3.90.79.10">
    <property type="entry name" value="Nucleoside Triphosphate Pyrophosphohydrolase"/>
    <property type="match status" value="1"/>
</dbReference>
<reference evidence="5 6" key="1">
    <citation type="submission" date="2020-05" db="EMBL/GenBank/DDBJ databases">
        <title>Complete genome sequence of Gemmatimonas greenlandica TET16.</title>
        <authorList>
            <person name="Zeng Y."/>
        </authorList>
    </citation>
    <scope>NUCLEOTIDE SEQUENCE [LARGE SCALE GENOMIC DNA]</scope>
    <source>
        <strain evidence="5 6">TET16</strain>
    </source>
</reference>
<dbReference type="PRINTS" id="PR00502">
    <property type="entry name" value="NUDIXFAMILY"/>
</dbReference>
<keyword evidence="6" id="KW-1185">Reference proteome</keyword>
<sequence length="174" mass="19371">MTTSRDPQKRSGRAKLETSAGGVVYRVQDGEPMFLLIRDSYQNWGFPKGHLEIDEPPDAAALREVREETGLDDVALDGAIDTIDWFFRFRGRLVHKVCHFYLMRSDASGTTPQRAEGITACRWATFDEATKLVSYANARDVLMRAHAMVRGDDPAGDPAQAPTPRAGVHTEPPR</sequence>
<gene>
    <name evidence="5" type="ORF">HKW67_11405</name>
</gene>
<dbReference type="PROSITE" id="PS51462">
    <property type="entry name" value="NUDIX"/>
    <property type="match status" value="1"/>
</dbReference>
<dbReference type="AlphaFoldDB" id="A0A6M4IN01"/>
<dbReference type="InterPro" id="IPR015797">
    <property type="entry name" value="NUDIX_hydrolase-like_dom_sf"/>
</dbReference>
<dbReference type="EMBL" id="CP053085">
    <property type="protein sequence ID" value="QJR36073.1"/>
    <property type="molecule type" value="Genomic_DNA"/>
</dbReference>